<dbReference type="InterPro" id="IPR029052">
    <property type="entry name" value="Metallo-depent_PP-like"/>
</dbReference>
<feature type="region of interest" description="Disordered" evidence="4">
    <location>
        <begin position="581"/>
        <end position="600"/>
    </location>
</feature>
<feature type="domain" description="Purple acid phosphatase Fn3-like" evidence="7">
    <location>
        <begin position="84"/>
        <end position="215"/>
    </location>
</feature>
<dbReference type="PANTHER" id="PTHR45778">
    <property type="entry name" value="PURPLE ACID PHOSPHATASE-RELATED"/>
    <property type="match status" value="1"/>
</dbReference>
<evidence type="ECO:0000256" key="3">
    <source>
        <dbReference type="ARBA" id="ARBA00022729"/>
    </source>
</evidence>
<dbReference type="GO" id="GO:0003993">
    <property type="term" value="F:acid phosphatase activity"/>
    <property type="evidence" value="ECO:0007669"/>
    <property type="project" value="InterPro"/>
</dbReference>
<evidence type="ECO:0000259" key="6">
    <source>
        <dbReference type="Pfam" id="PF16656"/>
    </source>
</evidence>
<sequence length="728" mass="80441">MDPSSSQSGILKLLLLLTTCILGLYSTTSYATSSLHPLAARSLDEHLNYTAISDFRVVNRRKLLQCPDPNPYLQITVSPNAPIADVEYLTVTVSGVLIPDSSDWVAMISPSTANVTDCPSSEAYYLQTGDTSSLSLLCQYPVKAQYVSNDPNYLSCTNTQCQVYHLFGNCIVTTCNGTITFQVVNRRTDIEFVFSAGGFDTPCILARSSPLAFANPNMPLNGHLSSIDSSGASMRLTWVSGNGAPQQVQYGNGMSQTSVVSTFTQADMCSDPALPSPAVDFGWHDPGFIHSAVMKGLQPSSTFFYRYGRYLLISDKVVQTPYMLHPQPGSISVTNAVTDQVSFLVEWDFFLSLINPVASKISYMTAIGNPERDYANSGSVYIVTADSGGECGVAYETYFQMPTPAMDKPWYSIEEASVHFTVISTEHNWSVGLANESYLLSYIVSQYNWMAANMASVDRSKTPWLVFMGHRPMYTSSNPTTSVDPLFVAAVEPLLLQYKRTCAVYQGQCLAMPTKDANGTDTYDNTNYSAPVQAIIVMAGFSLDNFTNCKEPFRAALSSKVRGIILHCLLRQSIHKMSGVKRARTTRTGTGSSSQEQEVADPMMTLERRMEYLRGRPVAKERPVTLSDFDQLLYEEHSLYQLFEYQGFLHQLSWTEGFCVDAVVQDFFCALVSVDRAPEVQLEVRGVQFLFSADVIADFLNCPRPESPCFPAVPLMMNRGHQSRICGR</sequence>
<dbReference type="GO" id="GO:0046872">
    <property type="term" value="F:metal ion binding"/>
    <property type="evidence" value="ECO:0007669"/>
    <property type="project" value="InterPro"/>
</dbReference>
<evidence type="ECO:0000256" key="5">
    <source>
        <dbReference type="SAM" id="SignalP"/>
    </source>
</evidence>
<evidence type="ECO:0000313" key="9">
    <source>
        <dbReference type="Proteomes" id="UP000516437"/>
    </source>
</evidence>
<dbReference type="Pfam" id="PF16656">
    <property type="entry name" value="Pur_ac_phosph_N"/>
    <property type="match status" value="1"/>
</dbReference>
<dbReference type="EMBL" id="RXIC02000020">
    <property type="protein sequence ID" value="KAB1223699.1"/>
    <property type="molecule type" value="Genomic_DNA"/>
</dbReference>
<dbReference type="Gene3D" id="2.60.40.380">
    <property type="entry name" value="Purple acid phosphatase-like, N-terminal"/>
    <property type="match status" value="1"/>
</dbReference>
<keyword evidence="3 5" id="KW-0732">Signal</keyword>
<dbReference type="InterPro" id="IPR008963">
    <property type="entry name" value="Purple_acid_Pase-like_N"/>
</dbReference>
<keyword evidence="9" id="KW-1185">Reference proteome</keyword>
<comment type="subcellular location">
    <subcellularLocation>
        <location evidence="1">Secreted</location>
    </subcellularLocation>
</comment>
<gene>
    <name evidence="8" type="ORF">CJ030_MR2G011688</name>
</gene>
<dbReference type="AlphaFoldDB" id="A0A6A1WEJ2"/>
<feature type="signal peptide" evidence="5">
    <location>
        <begin position="1"/>
        <end position="23"/>
    </location>
</feature>
<dbReference type="Gene3D" id="3.60.21.10">
    <property type="match status" value="1"/>
</dbReference>
<dbReference type="SUPFAM" id="SSF56300">
    <property type="entry name" value="Metallo-dependent phosphatases"/>
    <property type="match status" value="1"/>
</dbReference>
<dbReference type="Proteomes" id="UP000516437">
    <property type="component" value="Chromosome 2"/>
</dbReference>
<comment type="caution">
    <text evidence="8">The sequence shown here is derived from an EMBL/GenBank/DDBJ whole genome shotgun (WGS) entry which is preliminary data.</text>
</comment>
<reference evidence="8 9" key="1">
    <citation type="journal article" date="2019" name="Plant Biotechnol. J.">
        <title>The red bayberry genome and genetic basis of sex determination.</title>
        <authorList>
            <person name="Jia H.M."/>
            <person name="Jia H.J."/>
            <person name="Cai Q.L."/>
            <person name="Wang Y."/>
            <person name="Zhao H.B."/>
            <person name="Yang W.F."/>
            <person name="Wang G.Y."/>
            <person name="Li Y.H."/>
            <person name="Zhan D.L."/>
            <person name="Shen Y.T."/>
            <person name="Niu Q.F."/>
            <person name="Chang L."/>
            <person name="Qiu J."/>
            <person name="Zhao L."/>
            <person name="Xie H.B."/>
            <person name="Fu W.Y."/>
            <person name="Jin J."/>
            <person name="Li X.W."/>
            <person name="Jiao Y."/>
            <person name="Zhou C.C."/>
            <person name="Tu T."/>
            <person name="Chai C.Y."/>
            <person name="Gao J.L."/>
            <person name="Fan L.J."/>
            <person name="van de Weg E."/>
            <person name="Wang J.Y."/>
            <person name="Gao Z.S."/>
        </authorList>
    </citation>
    <scope>NUCLEOTIDE SEQUENCE [LARGE SCALE GENOMIC DNA]</scope>
    <source>
        <tissue evidence="8">Leaves</tissue>
    </source>
</reference>
<dbReference type="InterPro" id="IPR041792">
    <property type="entry name" value="MPP_PAP"/>
</dbReference>
<dbReference type="InterPro" id="IPR015914">
    <property type="entry name" value="PAPs_N"/>
</dbReference>
<protein>
    <submittedName>
        <fullName evidence="8">Putative inactive purple acid phosphatase 1</fullName>
    </submittedName>
</protein>
<feature type="chain" id="PRO_5040828124" evidence="5">
    <location>
        <begin position="24"/>
        <end position="728"/>
    </location>
</feature>
<organism evidence="8 9">
    <name type="scientific">Morella rubra</name>
    <name type="common">Chinese bayberry</name>
    <dbReference type="NCBI Taxonomy" id="262757"/>
    <lineage>
        <taxon>Eukaryota</taxon>
        <taxon>Viridiplantae</taxon>
        <taxon>Streptophyta</taxon>
        <taxon>Embryophyta</taxon>
        <taxon>Tracheophyta</taxon>
        <taxon>Spermatophyta</taxon>
        <taxon>Magnoliopsida</taxon>
        <taxon>eudicotyledons</taxon>
        <taxon>Gunneridae</taxon>
        <taxon>Pentapetalae</taxon>
        <taxon>rosids</taxon>
        <taxon>fabids</taxon>
        <taxon>Fagales</taxon>
        <taxon>Myricaceae</taxon>
        <taxon>Morella</taxon>
    </lineage>
</organism>
<accession>A0A6A1WEJ2</accession>
<dbReference type="InterPro" id="IPR040974">
    <property type="entry name" value="Fn3_PAP"/>
</dbReference>
<evidence type="ECO:0000313" key="8">
    <source>
        <dbReference type="EMBL" id="KAB1223699.1"/>
    </source>
</evidence>
<dbReference type="SUPFAM" id="SSF49363">
    <property type="entry name" value="Purple acid phosphatase, N-terminal domain"/>
    <property type="match status" value="1"/>
</dbReference>
<dbReference type="Pfam" id="PF17808">
    <property type="entry name" value="fn3_PAP"/>
    <property type="match status" value="1"/>
</dbReference>
<dbReference type="CDD" id="cd00839">
    <property type="entry name" value="MPP_PAPs"/>
    <property type="match status" value="1"/>
</dbReference>
<evidence type="ECO:0000256" key="1">
    <source>
        <dbReference type="ARBA" id="ARBA00004613"/>
    </source>
</evidence>
<evidence type="ECO:0000256" key="2">
    <source>
        <dbReference type="ARBA" id="ARBA00022525"/>
    </source>
</evidence>
<evidence type="ECO:0000259" key="7">
    <source>
        <dbReference type="Pfam" id="PF17808"/>
    </source>
</evidence>
<evidence type="ECO:0000256" key="4">
    <source>
        <dbReference type="SAM" id="MobiDB-lite"/>
    </source>
</evidence>
<proteinExistence type="predicted"/>
<name>A0A6A1WEJ2_9ROSI</name>
<keyword evidence="2" id="KW-0964">Secreted</keyword>
<dbReference type="PANTHER" id="PTHR45778:SF3">
    <property type="entry name" value="PURPLE ACID PHOSPHATASE"/>
    <property type="match status" value="1"/>
</dbReference>
<dbReference type="OrthoDB" id="45007at2759"/>
<dbReference type="GO" id="GO:0005576">
    <property type="term" value="C:extracellular region"/>
    <property type="evidence" value="ECO:0007669"/>
    <property type="project" value="UniProtKB-SubCell"/>
</dbReference>
<feature type="domain" description="Purple acid phosphatase N-terminal" evidence="6">
    <location>
        <begin position="219"/>
        <end position="309"/>
    </location>
</feature>